<dbReference type="NCBIfam" id="TIGR01313">
    <property type="entry name" value="therm_gnt_kin"/>
    <property type="match status" value="1"/>
</dbReference>
<accession>A0ABT2YP96</accession>
<evidence type="ECO:0000256" key="3">
    <source>
        <dbReference type="ARBA" id="ARBA00012054"/>
    </source>
</evidence>
<sequence length="164" mass="18744">MNKKIVVLGVSGSGKSLIGQKIAQVLGYVFLDGDDFHSEANVSKMRQGIPLNDEDRSDWLITLNQELQNHDRVVLACSALKPQYRAQLRNNLDDISMLYLKGDFDTIWQRHQQRENHYFNGKDMLESQFATLVEPSEQEAHHIDIKKPVNEVLKQALATLIKTK</sequence>
<dbReference type="PANTHER" id="PTHR43442">
    <property type="entry name" value="GLUCONOKINASE-RELATED"/>
    <property type="match status" value="1"/>
</dbReference>
<keyword evidence="7 9" id="KW-0067">ATP-binding</keyword>
<dbReference type="PANTHER" id="PTHR43442:SF3">
    <property type="entry name" value="GLUCONOKINASE-RELATED"/>
    <property type="match status" value="1"/>
</dbReference>
<keyword evidence="11" id="KW-1185">Reference proteome</keyword>
<dbReference type="EC" id="2.7.1.12" evidence="3 9"/>
<comment type="pathway">
    <text evidence="1">Carbohydrate acid metabolism.</text>
</comment>
<evidence type="ECO:0000256" key="8">
    <source>
        <dbReference type="ARBA" id="ARBA00048090"/>
    </source>
</evidence>
<dbReference type="SUPFAM" id="SSF52540">
    <property type="entry name" value="P-loop containing nucleoside triphosphate hydrolases"/>
    <property type="match status" value="1"/>
</dbReference>
<evidence type="ECO:0000256" key="1">
    <source>
        <dbReference type="ARBA" id="ARBA00004761"/>
    </source>
</evidence>
<keyword evidence="5 9" id="KW-0547">Nucleotide-binding</keyword>
<dbReference type="InterPro" id="IPR006001">
    <property type="entry name" value="Therm_gnt_kin"/>
</dbReference>
<dbReference type="RefSeq" id="WP_263529083.1">
    <property type="nucleotide sequence ID" value="NZ_JAOVZB010000001.1"/>
</dbReference>
<dbReference type="Proteomes" id="UP001209713">
    <property type="component" value="Unassembled WGS sequence"/>
</dbReference>
<comment type="catalytic activity">
    <reaction evidence="8 9">
        <text>D-gluconate + ATP = 6-phospho-D-gluconate + ADP + H(+)</text>
        <dbReference type="Rhea" id="RHEA:19433"/>
        <dbReference type="ChEBI" id="CHEBI:15378"/>
        <dbReference type="ChEBI" id="CHEBI:18391"/>
        <dbReference type="ChEBI" id="CHEBI:30616"/>
        <dbReference type="ChEBI" id="CHEBI:58759"/>
        <dbReference type="ChEBI" id="CHEBI:456216"/>
        <dbReference type="EC" id="2.7.1.12"/>
    </reaction>
</comment>
<dbReference type="EMBL" id="JAOVZB010000001">
    <property type="protein sequence ID" value="MCV2401709.1"/>
    <property type="molecule type" value="Genomic_DNA"/>
</dbReference>
<dbReference type="CDD" id="cd02021">
    <property type="entry name" value="GntK"/>
    <property type="match status" value="1"/>
</dbReference>
<evidence type="ECO:0000256" key="6">
    <source>
        <dbReference type="ARBA" id="ARBA00022777"/>
    </source>
</evidence>
<dbReference type="Gene3D" id="3.40.50.300">
    <property type="entry name" value="P-loop containing nucleotide triphosphate hydrolases"/>
    <property type="match status" value="1"/>
</dbReference>
<keyword evidence="6 9" id="KW-0418">Kinase</keyword>
<keyword evidence="4 9" id="KW-0808">Transferase</keyword>
<evidence type="ECO:0000256" key="2">
    <source>
        <dbReference type="ARBA" id="ARBA00008420"/>
    </source>
</evidence>
<evidence type="ECO:0000256" key="7">
    <source>
        <dbReference type="ARBA" id="ARBA00022840"/>
    </source>
</evidence>
<comment type="similarity">
    <text evidence="2 9">Belongs to the gluconokinase GntK/GntV family.</text>
</comment>
<proteinExistence type="inferred from homology"/>
<protein>
    <recommendedName>
        <fullName evidence="3 9">Gluconokinase</fullName>
        <ecNumber evidence="3 9">2.7.1.12</ecNumber>
    </recommendedName>
</protein>
<gene>
    <name evidence="10" type="ORF">OFY17_02315</name>
</gene>
<evidence type="ECO:0000313" key="10">
    <source>
        <dbReference type="EMBL" id="MCV2401709.1"/>
    </source>
</evidence>
<dbReference type="InterPro" id="IPR027417">
    <property type="entry name" value="P-loop_NTPase"/>
</dbReference>
<name>A0ABT2YP96_9GAMM</name>
<evidence type="ECO:0000256" key="4">
    <source>
        <dbReference type="ARBA" id="ARBA00022679"/>
    </source>
</evidence>
<evidence type="ECO:0000256" key="5">
    <source>
        <dbReference type="ARBA" id="ARBA00022741"/>
    </source>
</evidence>
<organism evidence="10 11">
    <name type="scientific">Marinomonas sargassi</name>
    <dbReference type="NCBI Taxonomy" id="2984494"/>
    <lineage>
        <taxon>Bacteria</taxon>
        <taxon>Pseudomonadati</taxon>
        <taxon>Pseudomonadota</taxon>
        <taxon>Gammaproteobacteria</taxon>
        <taxon>Oceanospirillales</taxon>
        <taxon>Oceanospirillaceae</taxon>
        <taxon>Marinomonas</taxon>
    </lineage>
</organism>
<comment type="caution">
    <text evidence="10">The sequence shown here is derived from an EMBL/GenBank/DDBJ whole genome shotgun (WGS) entry which is preliminary data.</text>
</comment>
<evidence type="ECO:0000256" key="9">
    <source>
        <dbReference type="RuleBase" id="RU363066"/>
    </source>
</evidence>
<evidence type="ECO:0000313" key="11">
    <source>
        <dbReference type="Proteomes" id="UP001209713"/>
    </source>
</evidence>
<dbReference type="InterPro" id="IPR031322">
    <property type="entry name" value="Shikimate/glucono_kinase"/>
</dbReference>
<dbReference type="Pfam" id="PF01202">
    <property type="entry name" value="SKI"/>
    <property type="match status" value="1"/>
</dbReference>
<reference evidence="10 11" key="1">
    <citation type="submission" date="2022-10" db="EMBL/GenBank/DDBJ databases">
        <title>Marinomonas transparenta sp. nov. and Marinomonas sargassi sp. nov., isolated from marine alga (Sargassum natans (L.) Gaillon).</title>
        <authorList>
            <person name="Wang Y."/>
        </authorList>
    </citation>
    <scope>NUCLEOTIDE SEQUENCE [LARGE SCALE GENOMIC DNA]</scope>
    <source>
        <strain evidence="10 11">C2222</strain>
    </source>
</reference>